<dbReference type="Gene3D" id="1.10.260.40">
    <property type="entry name" value="lambda repressor-like DNA-binding domains"/>
    <property type="match status" value="1"/>
</dbReference>
<feature type="domain" description="HTH cro/C1-type" evidence="1">
    <location>
        <begin position="26"/>
        <end position="78"/>
    </location>
</feature>
<dbReference type="InterPro" id="IPR043917">
    <property type="entry name" value="DUF5753"/>
</dbReference>
<dbReference type="RefSeq" id="WP_093782972.1">
    <property type="nucleotide sequence ID" value="NZ_FNIE01000002.1"/>
</dbReference>
<evidence type="ECO:0000313" key="2">
    <source>
        <dbReference type="EMBL" id="SDM99989.1"/>
    </source>
</evidence>
<reference evidence="2 3" key="1">
    <citation type="submission" date="2016-10" db="EMBL/GenBank/DDBJ databases">
        <authorList>
            <person name="de Groot N.N."/>
        </authorList>
    </citation>
    <scope>NUCLEOTIDE SEQUENCE [LARGE SCALE GENOMIC DNA]</scope>
    <source>
        <strain evidence="2 3">CGMCC 4.2022</strain>
    </source>
</reference>
<dbReference type="SUPFAM" id="SSF47413">
    <property type="entry name" value="lambda repressor-like DNA-binding domains"/>
    <property type="match status" value="1"/>
</dbReference>
<dbReference type="InterPro" id="IPR001387">
    <property type="entry name" value="Cro/C1-type_HTH"/>
</dbReference>
<dbReference type="InterPro" id="IPR010982">
    <property type="entry name" value="Lambda_DNA-bd_dom_sf"/>
</dbReference>
<evidence type="ECO:0000259" key="1">
    <source>
        <dbReference type="PROSITE" id="PS50943"/>
    </source>
</evidence>
<dbReference type="STRING" id="310781.SAMN05216259_102269"/>
<dbReference type="GO" id="GO:0003677">
    <property type="term" value="F:DNA binding"/>
    <property type="evidence" value="ECO:0007669"/>
    <property type="project" value="InterPro"/>
</dbReference>
<dbReference type="PROSITE" id="PS50943">
    <property type="entry name" value="HTH_CROC1"/>
    <property type="match status" value="1"/>
</dbReference>
<gene>
    <name evidence="2" type="ORF">SAMN05216259_102269</name>
</gene>
<name>A0A1G9XT41_9ACTN</name>
<dbReference type="AlphaFoldDB" id="A0A1G9XT41"/>
<dbReference type="Pfam" id="PF19054">
    <property type="entry name" value="DUF5753"/>
    <property type="match status" value="1"/>
</dbReference>
<sequence>MRNRDHNRRRKDTASLSPRAFYAAELRFRREQAGLTQAALARMLYITTAHLANLESGIRRIQPDLAAALDKVLRTDGFFVRQLGAGRAALIPAQLSDPARLAVQAQSIREWDTTFVPWLLQLGSYADAVARLQDPTLPSATGAAAPGSLLDADGSPRYAAVLTERALRRPIGSAATMAEQLRHIAALARTGRIVLQVVPLNAEPHVAGDMAFTLMNFADEQPVVAASLRDGDQVVNDPASSALAELGYTLLSAAALPPAESLDLLDATAMDHGLAGA</sequence>
<keyword evidence="3" id="KW-1185">Reference proteome</keyword>
<protein>
    <submittedName>
        <fullName evidence="2">Helix-turn-helix</fullName>
    </submittedName>
</protein>
<dbReference type="CDD" id="cd00093">
    <property type="entry name" value="HTH_XRE"/>
    <property type="match status" value="1"/>
</dbReference>
<dbReference type="SMART" id="SM00530">
    <property type="entry name" value="HTH_XRE"/>
    <property type="match status" value="1"/>
</dbReference>
<dbReference type="EMBL" id="FNIE01000002">
    <property type="protein sequence ID" value="SDM99989.1"/>
    <property type="molecule type" value="Genomic_DNA"/>
</dbReference>
<organism evidence="2 3">
    <name type="scientific">Actinacidiphila guanduensis</name>
    <dbReference type="NCBI Taxonomy" id="310781"/>
    <lineage>
        <taxon>Bacteria</taxon>
        <taxon>Bacillati</taxon>
        <taxon>Actinomycetota</taxon>
        <taxon>Actinomycetes</taxon>
        <taxon>Kitasatosporales</taxon>
        <taxon>Streptomycetaceae</taxon>
        <taxon>Actinacidiphila</taxon>
    </lineage>
</organism>
<proteinExistence type="predicted"/>
<accession>A0A1G9XT41</accession>
<dbReference type="OrthoDB" id="4322426at2"/>
<evidence type="ECO:0000313" key="3">
    <source>
        <dbReference type="Proteomes" id="UP000199341"/>
    </source>
</evidence>
<dbReference type="Proteomes" id="UP000199341">
    <property type="component" value="Unassembled WGS sequence"/>
</dbReference>
<dbReference type="Pfam" id="PF01381">
    <property type="entry name" value="HTH_3"/>
    <property type="match status" value="1"/>
</dbReference>